<reference evidence="2 3" key="1">
    <citation type="journal article" date="2013" name="Genome Biol.">
        <title>Genome of Acanthamoeba castellanii highlights extensive lateral gene transfer and early evolution of tyrosine kinase signaling.</title>
        <authorList>
            <person name="Clarke M."/>
            <person name="Lohan A.J."/>
            <person name="Liu B."/>
            <person name="Lagkouvardos I."/>
            <person name="Roy S."/>
            <person name="Zafar N."/>
            <person name="Bertelli C."/>
            <person name="Schilde C."/>
            <person name="Kianianmomeni A."/>
            <person name="Burglin T.R."/>
            <person name="Frech C."/>
            <person name="Turcotte B."/>
            <person name="Kopec K.O."/>
            <person name="Synnott J.M."/>
            <person name="Choo C."/>
            <person name="Paponov I."/>
            <person name="Finkler A."/>
            <person name="Soon Heng Tan C."/>
            <person name="Hutchins A.P."/>
            <person name="Weinmeier T."/>
            <person name="Rattei T."/>
            <person name="Chu J.S."/>
            <person name="Gimenez G."/>
            <person name="Irimia M."/>
            <person name="Rigden D.J."/>
            <person name="Fitzpatrick D.A."/>
            <person name="Lorenzo-Morales J."/>
            <person name="Bateman A."/>
            <person name="Chiu C.H."/>
            <person name="Tang P."/>
            <person name="Hegemann P."/>
            <person name="Fromm H."/>
            <person name="Raoult D."/>
            <person name="Greub G."/>
            <person name="Miranda-Saavedra D."/>
            <person name="Chen N."/>
            <person name="Nash P."/>
            <person name="Ginger M.L."/>
            <person name="Horn M."/>
            <person name="Schaap P."/>
            <person name="Caler L."/>
            <person name="Loftus B."/>
        </authorList>
    </citation>
    <scope>NUCLEOTIDE SEQUENCE [LARGE SCALE GENOMIC DNA]</scope>
    <source>
        <strain evidence="2 3">Neff</strain>
    </source>
</reference>
<evidence type="ECO:0000313" key="3">
    <source>
        <dbReference type="Proteomes" id="UP000011083"/>
    </source>
</evidence>
<dbReference type="EMBL" id="KB007974">
    <property type="protein sequence ID" value="ELR17191.1"/>
    <property type="molecule type" value="Genomic_DNA"/>
</dbReference>
<evidence type="ECO:0000313" key="2">
    <source>
        <dbReference type="EMBL" id="ELR17191.1"/>
    </source>
</evidence>
<dbReference type="GeneID" id="14918069"/>
<accession>L8GYK9</accession>
<keyword evidence="1" id="KW-0175">Coiled coil</keyword>
<dbReference type="AlphaFoldDB" id="L8GYK9"/>
<dbReference type="RefSeq" id="XP_004339204.1">
    <property type="nucleotide sequence ID" value="XM_004339156.1"/>
</dbReference>
<protein>
    <submittedName>
        <fullName evidence="2">Uncharacterized protein</fullName>
    </submittedName>
</protein>
<gene>
    <name evidence="2" type="ORF">ACA1_058470</name>
</gene>
<keyword evidence="3" id="KW-1185">Reference proteome</keyword>
<sequence length="191" mass="21601">MVWQLEHHQTLCHQVVSGLQAKNEKLAAEVVELKQKLDAKEQHHHHHKKCKRPNTLAVAAYEDPLMQEPLEKKAKADKTEDKILAKGLEAEAARPSVCKLFLLSITGVLLVHNMELERPTKSCDKCCAVLGPVFKCITCALHVPLCNVEVCMWCIRHLWTNADHSGHIWQVVYQPTDVGVVVESLRPWLQA</sequence>
<feature type="coiled-coil region" evidence="1">
    <location>
        <begin position="16"/>
        <end position="43"/>
    </location>
</feature>
<evidence type="ECO:0000256" key="1">
    <source>
        <dbReference type="SAM" id="Coils"/>
    </source>
</evidence>
<proteinExistence type="predicted"/>
<dbReference type="Proteomes" id="UP000011083">
    <property type="component" value="Unassembled WGS sequence"/>
</dbReference>
<dbReference type="KEGG" id="acan:ACA1_058470"/>
<name>L8GYK9_ACACF</name>
<dbReference type="VEuPathDB" id="AmoebaDB:ACA1_058470"/>
<organism evidence="2 3">
    <name type="scientific">Acanthamoeba castellanii (strain ATCC 30010 / Neff)</name>
    <dbReference type="NCBI Taxonomy" id="1257118"/>
    <lineage>
        <taxon>Eukaryota</taxon>
        <taxon>Amoebozoa</taxon>
        <taxon>Discosea</taxon>
        <taxon>Longamoebia</taxon>
        <taxon>Centramoebida</taxon>
        <taxon>Acanthamoebidae</taxon>
        <taxon>Acanthamoeba</taxon>
    </lineage>
</organism>